<dbReference type="InterPro" id="IPR016032">
    <property type="entry name" value="Sig_transdc_resp-reg_C-effctor"/>
</dbReference>
<keyword evidence="3" id="KW-0804">Transcription</keyword>
<dbReference type="PANTHER" id="PTHR44688:SF16">
    <property type="entry name" value="DNA-BINDING TRANSCRIPTIONAL ACTIVATOR DEVR_DOSR"/>
    <property type="match status" value="1"/>
</dbReference>
<comment type="caution">
    <text evidence="5">The sequence shown here is derived from an EMBL/GenBank/DDBJ whole genome shotgun (WGS) entry which is preliminary data.</text>
</comment>
<dbReference type="InterPro" id="IPR003593">
    <property type="entry name" value="AAA+_ATPase"/>
</dbReference>
<reference evidence="5 6" key="1">
    <citation type="submission" date="2018-10" db="EMBL/GenBank/DDBJ databases">
        <authorList>
            <person name="Li J."/>
        </authorList>
    </citation>
    <scope>NUCLEOTIDE SEQUENCE [LARGE SCALE GENOMIC DNA]</scope>
    <source>
        <strain evidence="5 6">IF 016277</strain>
    </source>
</reference>
<dbReference type="InterPro" id="IPR000792">
    <property type="entry name" value="Tscrpt_reg_LuxR_C"/>
</dbReference>
<evidence type="ECO:0000256" key="1">
    <source>
        <dbReference type="ARBA" id="ARBA00023015"/>
    </source>
</evidence>
<evidence type="ECO:0000313" key="5">
    <source>
        <dbReference type="EMBL" id="RLP77813.1"/>
    </source>
</evidence>
<dbReference type="Gene3D" id="1.25.40.10">
    <property type="entry name" value="Tetratricopeptide repeat domain"/>
    <property type="match status" value="1"/>
</dbReference>
<dbReference type="CDD" id="cd06170">
    <property type="entry name" value="LuxR_C_like"/>
    <property type="match status" value="1"/>
</dbReference>
<evidence type="ECO:0000313" key="6">
    <source>
        <dbReference type="Proteomes" id="UP000272503"/>
    </source>
</evidence>
<feature type="domain" description="HTH luxR-type" evidence="4">
    <location>
        <begin position="806"/>
        <end position="871"/>
    </location>
</feature>
<evidence type="ECO:0000259" key="4">
    <source>
        <dbReference type="PROSITE" id="PS50043"/>
    </source>
</evidence>
<dbReference type="PROSITE" id="PS50043">
    <property type="entry name" value="HTH_LUXR_2"/>
    <property type="match status" value="1"/>
</dbReference>
<keyword evidence="6" id="KW-1185">Reference proteome</keyword>
<dbReference type="EMBL" id="RCUX01000001">
    <property type="protein sequence ID" value="RLP77813.1"/>
    <property type="molecule type" value="Genomic_DNA"/>
</dbReference>
<name>A0A3L7ABT8_9MICO</name>
<dbReference type="OrthoDB" id="3178268at2"/>
<dbReference type="InterPro" id="IPR049945">
    <property type="entry name" value="AAA_22"/>
</dbReference>
<dbReference type="PANTHER" id="PTHR44688">
    <property type="entry name" value="DNA-BINDING TRANSCRIPTIONAL ACTIVATOR DEVR_DOSR"/>
    <property type="match status" value="1"/>
</dbReference>
<dbReference type="SMART" id="SM00382">
    <property type="entry name" value="AAA"/>
    <property type="match status" value="1"/>
</dbReference>
<dbReference type="Pfam" id="PF13401">
    <property type="entry name" value="AAA_22"/>
    <property type="match status" value="1"/>
</dbReference>
<keyword evidence="2" id="KW-0238">DNA-binding</keyword>
<proteinExistence type="predicted"/>
<dbReference type="InterPro" id="IPR011990">
    <property type="entry name" value="TPR-like_helical_dom_sf"/>
</dbReference>
<dbReference type="Proteomes" id="UP000272503">
    <property type="component" value="Unassembled WGS sequence"/>
</dbReference>
<dbReference type="Gene3D" id="1.10.10.10">
    <property type="entry name" value="Winged helix-like DNA-binding domain superfamily/Winged helix DNA-binding domain"/>
    <property type="match status" value="1"/>
</dbReference>
<dbReference type="Pfam" id="PF00196">
    <property type="entry name" value="GerE"/>
    <property type="match status" value="1"/>
</dbReference>
<protein>
    <submittedName>
        <fullName evidence="5">LuxR family transcriptional regulator</fullName>
    </submittedName>
</protein>
<dbReference type="Gene3D" id="3.40.50.300">
    <property type="entry name" value="P-loop containing nucleotide triphosphate hydrolases"/>
    <property type="match status" value="1"/>
</dbReference>
<dbReference type="SMART" id="SM00421">
    <property type="entry name" value="HTH_LUXR"/>
    <property type="match status" value="1"/>
</dbReference>
<dbReference type="SUPFAM" id="SSF52540">
    <property type="entry name" value="P-loop containing nucleoside triphosphate hydrolases"/>
    <property type="match status" value="1"/>
</dbReference>
<evidence type="ECO:0000256" key="3">
    <source>
        <dbReference type="ARBA" id="ARBA00023163"/>
    </source>
</evidence>
<evidence type="ECO:0000256" key="2">
    <source>
        <dbReference type="ARBA" id="ARBA00023125"/>
    </source>
</evidence>
<sequence length="873" mass="93979">MFEKLAGGLRRGKETMDGLRQTVRLIETDQRELTRPTGILGAPALSPWVGARAHLLARVSDSVAESTITLIHGPAQSGKSTLLAQWAEAQPGTTGVYTRIERGPESATRVWQGLAEAAGLEQTGDARSEFLAHLRDQEGAFLLLIDDAQHLRTAASLTVLQTILQANSRVRIIATSTTRDVRRLMARELDTTVTVAVAPDMLSATPGEINALLSARRVTRDDAFARRVLQSCEGAPSIGFASRLAAELSTVRGVLRMTAAVDDLLARIEADYARTLLDGLPERLHRFVALIALIPQPSRELIACLTDGTPESLADAASLENSGVGSWVLTPEGEIFVLDAAVAAEMRRTGAPALSSDETEALHAVAGTLEAQNDALGAALLAAHAECLPLLSGILTRSGATILASPVTELRRIARALPARGLSAHPVLELFSALVRFGTHTAVSEQPFAGIAQRAHRVASTVSVPERRALELVQIIALRRSGQFQQARDLSARVRSTPPQAGATDAAVSEELALQGAISEFISGDLPAALALFTDVLNDPEISDLGRMRSHGYAALICVLDGRVSRAAEHLDAAEASTAWHTHRNRVLAIPARLAHGFVALEGGDFTRVERVIRSLKMLGIHGEERPIFDALVGTHAIASGQKQAGLEATQRSEDLRRLDSRQLTALALAARADLLALDRRAHAGLTMLGAWDRESPAFAGVLGRLLLHVGRYTQALTWVDRWLAGDRLSPRVRVECLIVKAIASRRLGDGDLVQPCVRDARELSELHRLTVPWRLISHAEIVGSAGESTTSTHEWLSEIPNPDGHVLTAPDLTRRERIVLTQLASARTMPEIAEHLVVSPNTVKAQTRSIYRKLGATSRPHAIRIASELHLI</sequence>
<dbReference type="GO" id="GO:0006355">
    <property type="term" value="P:regulation of DNA-templated transcription"/>
    <property type="evidence" value="ECO:0007669"/>
    <property type="project" value="InterPro"/>
</dbReference>
<dbReference type="InterPro" id="IPR036388">
    <property type="entry name" value="WH-like_DNA-bd_sf"/>
</dbReference>
<dbReference type="GO" id="GO:0003677">
    <property type="term" value="F:DNA binding"/>
    <property type="evidence" value="ECO:0007669"/>
    <property type="project" value="UniProtKB-KW"/>
</dbReference>
<gene>
    <name evidence="5" type="ORF">D9V32_00305</name>
</gene>
<keyword evidence="1" id="KW-0805">Transcription regulation</keyword>
<accession>A0A3L7ABT8</accession>
<dbReference type="SUPFAM" id="SSF46894">
    <property type="entry name" value="C-terminal effector domain of the bipartite response regulators"/>
    <property type="match status" value="1"/>
</dbReference>
<dbReference type="AlphaFoldDB" id="A0A3L7ABT8"/>
<organism evidence="5 6">
    <name type="scientific">Mycetocola tolaasinivorans</name>
    <dbReference type="NCBI Taxonomy" id="76635"/>
    <lineage>
        <taxon>Bacteria</taxon>
        <taxon>Bacillati</taxon>
        <taxon>Actinomycetota</taxon>
        <taxon>Actinomycetes</taxon>
        <taxon>Micrococcales</taxon>
        <taxon>Microbacteriaceae</taxon>
        <taxon>Mycetocola</taxon>
    </lineage>
</organism>
<dbReference type="GO" id="GO:0016887">
    <property type="term" value="F:ATP hydrolysis activity"/>
    <property type="evidence" value="ECO:0007669"/>
    <property type="project" value="InterPro"/>
</dbReference>
<dbReference type="InterPro" id="IPR027417">
    <property type="entry name" value="P-loop_NTPase"/>
</dbReference>